<keyword evidence="7" id="KW-0969">Cilium</keyword>
<dbReference type="PANTHER" id="PTHR31598:SF1">
    <property type="entry name" value="DYNEIN REGULATORY COMPLEX PROTEIN 10"/>
    <property type="match status" value="1"/>
</dbReference>
<evidence type="ECO:0000313" key="12">
    <source>
        <dbReference type="EMBL" id="KNC32182.1"/>
    </source>
</evidence>
<comment type="caution">
    <text evidence="12">The sequence shown here is derived from an EMBL/GenBank/DDBJ whole genome shotgun (WGS) entry which is preliminary data.</text>
</comment>
<dbReference type="Proteomes" id="UP000037069">
    <property type="component" value="Unassembled WGS sequence"/>
</dbReference>
<keyword evidence="9" id="KW-0966">Cell projection</keyword>
<gene>
    <name evidence="12" type="ORF">FF38_12372</name>
</gene>
<comment type="similarity">
    <text evidence="3">Belongs to the DRC10 family.</text>
</comment>
<dbReference type="AlphaFoldDB" id="A0A0L0CIY5"/>
<evidence type="ECO:0000256" key="1">
    <source>
        <dbReference type="ARBA" id="ARBA00003029"/>
    </source>
</evidence>
<keyword evidence="10" id="KW-0175">Coiled coil</keyword>
<evidence type="ECO:0000256" key="8">
    <source>
        <dbReference type="ARBA" id="ARBA00023212"/>
    </source>
</evidence>
<accession>A0A0L0CIY5</accession>
<name>A0A0L0CIY5_LUCCU</name>
<comment type="subcellular location">
    <subcellularLocation>
        <location evidence="2">Cytoplasm</location>
        <location evidence="2">Cytoskeleton</location>
        <location evidence="2">Flagellum axoneme</location>
    </subcellularLocation>
</comment>
<evidence type="ECO:0000256" key="9">
    <source>
        <dbReference type="ARBA" id="ARBA00023273"/>
    </source>
</evidence>
<feature type="compositionally biased region" description="Basic and acidic residues" evidence="11">
    <location>
        <begin position="384"/>
        <end position="400"/>
    </location>
</feature>
<dbReference type="OrthoDB" id="536093at2759"/>
<dbReference type="InterPro" id="IPR042815">
    <property type="entry name" value="DRC10"/>
</dbReference>
<evidence type="ECO:0000256" key="10">
    <source>
        <dbReference type="SAM" id="Coils"/>
    </source>
</evidence>
<feature type="compositionally biased region" description="Basic and acidic residues" evidence="11">
    <location>
        <begin position="363"/>
        <end position="376"/>
    </location>
</feature>
<evidence type="ECO:0000256" key="3">
    <source>
        <dbReference type="ARBA" id="ARBA00009071"/>
    </source>
</evidence>
<proteinExistence type="inferred from homology"/>
<dbReference type="EMBL" id="JRES01000336">
    <property type="protein sequence ID" value="KNC32182.1"/>
    <property type="molecule type" value="Genomic_DNA"/>
</dbReference>
<sequence length="400" mass="48048">MSSDDLHFLTIKGVDYSELDFHEIDEKLKSEIPIELKYQINNVLSLIKETIEKLKISLILPKILENPKILQEYKTQSLMETKQSDYYLLKIIDYFQENYKMLEVLPNWLDDIDNTEKCLLTAFEDVYQVAQERFYRPAMADLAKEKRLHEVYLANEEVKKNIKDISRKIQNKKLNRLWKTAAKTGVIKKLEEELAFHQYDNNLFVKQEISNSHREIQQINFNFTNKQQELEEELEKARLTYERKLKEDLIQERNVRDERNKLQLQLQSLIAKYDQTIYDKYKEEIILQEEYDKEKQEFDIFLIEYKREDAIYEELVRKKECEFQQLHEAKILLFTHTRAAKKIQRWWKKYLRAQKQLQKKAAKTKEKVKEKDDGAKGKTMGKSGNKEANKKTGGKEKKKK</sequence>
<keyword evidence="8" id="KW-0206">Cytoskeleton</keyword>
<keyword evidence="13" id="KW-1185">Reference proteome</keyword>
<dbReference type="PANTHER" id="PTHR31598">
    <property type="entry name" value="IQ DOMAIN-CONTAINING PROTEIN D"/>
    <property type="match status" value="1"/>
</dbReference>
<evidence type="ECO:0000256" key="2">
    <source>
        <dbReference type="ARBA" id="ARBA00004611"/>
    </source>
</evidence>
<evidence type="ECO:0000256" key="5">
    <source>
        <dbReference type="ARBA" id="ARBA00022490"/>
    </source>
</evidence>
<evidence type="ECO:0000256" key="7">
    <source>
        <dbReference type="ARBA" id="ARBA00023069"/>
    </source>
</evidence>
<dbReference type="OMA" id="ENALHRY"/>
<evidence type="ECO:0000313" key="13">
    <source>
        <dbReference type="Proteomes" id="UP000037069"/>
    </source>
</evidence>
<evidence type="ECO:0000256" key="11">
    <source>
        <dbReference type="SAM" id="MobiDB-lite"/>
    </source>
</evidence>
<protein>
    <recommendedName>
        <fullName evidence="4">Dynein regulatory complex protein 10</fullName>
    </recommendedName>
</protein>
<reference evidence="12 13" key="1">
    <citation type="journal article" date="2015" name="Nat. Commun.">
        <title>Lucilia cuprina genome unlocks parasitic fly biology to underpin future interventions.</title>
        <authorList>
            <person name="Anstead C.A."/>
            <person name="Korhonen P.K."/>
            <person name="Young N.D."/>
            <person name="Hall R.S."/>
            <person name="Jex A.R."/>
            <person name="Murali S.C."/>
            <person name="Hughes D.S."/>
            <person name="Lee S.F."/>
            <person name="Perry T."/>
            <person name="Stroehlein A.J."/>
            <person name="Ansell B.R."/>
            <person name="Breugelmans B."/>
            <person name="Hofmann A."/>
            <person name="Qu J."/>
            <person name="Dugan S."/>
            <person name="Lee S.L."/>
            <person name="Chao H."/>
            <person name="Dinh H."/>
            <person name="Han Y."/>
            <person name="Doddapaneni H.V."/>
            <person name="Worley K.C."/>
            <person name="Muzny D.M."/>
            <person name="Ioannidis P."/>
            <person name="Waterhouse R.M."/>
            <person name="Zdobnov E.M."/>
            <person name="James P.J."/>
            <person name="Bagnall N.H."/>
            <person name="Kotze A.C."/>
            <person name="Gibbs R.A."/>
            <person name="Richards S."/>
            <person name="Batterham P."/>
            <person name="Gasser R.B."/>
        </authorList>
    </citation>
    <scope>NUCLEOTIDE SEQUENCE [LARGE SCALE GENOMIC DNA]</scope>
    <source>
        <strain evidence="12 13">LS</strain>
        <tissue evidence="12">Full body</tissue>
    </source>
</reference>
<comment type="function">
    <text evidence="1">Component of the nexin-dynein regulatory complex (N-DRC), a key regulator of ciliary/flagellar motility which maintains the alignment and integrity of the distal axoneme and regulates microtubule sliding in motile axonemes.</text>
</comment>
<organism evidence="12 13">
    <name type="scientific">Lucilia cuprina</name>
    <name type="common">Green bottle fly</name>
    <name type="synonym">Australian sheep blowfly</name>
    <dbReference type="NCBI Taxonomy" id="7375"/>
    <lineage>
        <taxon>Eukaryota</taxon>
        <taxon>Metazoa</taxon>
        <taxon>Ecdysozoa</taxon>
        <taxon>Arthropoda</taxon>
        <taxon>Hexapoda</taxon>
        <taxon>Insecta</taxon>
        <taxon>Pterygota</taxon>
        <taxon>Neoptera</taxon>
        <taxon>Endopterygota</taxon>
        <taxon>Diptera</taxon>
        <taxon>Brachycera</taxon>
        <taxon>Muscomorpha</taxon>
        <taxon>Oestroidea</taxon>
        <taxon>Calliphoridae</taxon>
        <taxon>Luciliinae</taxon>
        <taxon>Lucilia</taxon>
    </lineage>
</organism>
<keyword evidence="5" id="KW-0963">Cytoplasm</keyword>
<feature type="region of interest" description="Disordered" evidence="11">
    <location>
        <begin position="358"/>
        <end position="400"/>
    </location>
</feature>
<evidence type="ECO:0000256" key="6">
    <source>
        <dbReference type="ARBA" id="ARBA00022846"/>
    </source>
</evidence>
<feature type="coiled-coil region" evidence="10">
    <location>
        <begin position="220"/>
        <end position="272"/>
    </location>
</feature>
<evidence type="ECO:0000256" key="4">
    <source>
        <dbReference type="ARBA" id="ARBA00021752"/>
    </source>
</evidence>
<keyword evidence="6" id="KW-0282">Flagellum</keyword>